<organism evidence="2 3">
    <name type="scientific">Ambispora gerdemannii</name>
    <dbReference type="NCBI Taxonomy" id="144530"/>
    <lineage>
        <taxon>Eukaryota</taxon>
        <taxon>Fungi</taxon>
        <taxon>Fungi incertae sedis</taxon>
        <taxon>Mucoromycota</taxon>
        <taxon>Glomeromycotina</taxon>
        <taxon>Glomeromycetes</taxon>
        <taxon>Archaeosporales</taxon>
        <taxon>Ambisporaceae</taxon>
        <taxon>Ambispora</taxon>
    </lineage>
</organism>
<keyword evidence="1" id="KW-0812">Transmembrane</keyword>
<gene>
    <name evidence="2" type="ORF">AGERDE_LOCUS11392</name>
</gene>
<keyword evidence="3" id="KW-1185">Reference proteome</keyword>
<feature type="transmembrane region" description="Helical" evidence="1">
    <location>
        <begin position="53"/>
        <end position="71"/>
    </location>
</feature>
<dbReference type="AlphaFoldDB" id="A0A9N9DVM4"/>
<evidence type="ECO:0000313" key="3">
    <source>
        <dbReference type="Proteomes" id="UP000789831"/>
    </source>
</evidence>
<keyword evidence="1" id="KW-0472">Membrane</keyword>
<evidence type="ECO:0000313" key="2">
    <source>
        <dbReference type="EMBL" id="CAG8650792.1"/>
    </source>
</evidence>
<proteinExistence type="predicted"/>
<reference evidence="2" key="1">
    <citation type="submission" date="2021-06" db="EMBL/GenBank/DDBJ databases">
        <authorList>
            <person name="Kallberg Y."/>
            <person name="Tangrot J."/>
            <person name="Rosling A."/>
        </authorList>
    </citation>
    <scope>NUCLEOTIDE SEQUENCE</scope>
    <source>
        <strain evidence="2">MT106</strain>
    </source>
</reference>
<protein>
    <submittedName>
        <fullName evidence="2">4423_t:CDS:1</fullName>
    </submittedName>
</protein>
<dbReference type="Proteomes" id="UP000789831">
    <property type="component" value="Unassembled WGS sequence"/>
</dbReference>
<accession>A0A9N9DVM4</accession>
<dbReference type="OrthoDB" id="10446313at2759"/>
<evidence type="ECO:0000256" key="1">
    <source>
        <dbReference type="SAM" id="Phobius"/>
    </source>
</evidence>
<name>A0A9N9DVM4_9GLOM</name>
<comment type="caution">
    <text evidence="2">The sequence shown here is derived from an EMBL/GenBank/DDBJ whole genome shotgun (WGS) entry which is preliminary data.</text>
</comment>
<feature type="transmembrane region" description="Helical" evidence="1">
    <location>
        <begin position="91"/>
        <end position="115"/>
    </location>
</feature>
<keyword evidence="1" id="KW-1133">Transmembrane helix</keyword>
<sequence length="227" mass="26231">MKLVRIPFTEAGTVEDQYSLELGGHMTRQLFSIRIRQFNEAITAVRPLKIFRYLPLIIFQISLLITVSIFVKYELNINNNDSGEDNNNNNIGSLLPQIYGVVGAMIFGFIIYAILSRRYNKKIQKAINRQLDEFNRIDNPKQLNWRVVTESFTYNEWQFSGSLNSVYQMVLIIEIGGESDSPIIIVKSPEEAHINNSFEKQMKQTKDSSNDYFVIYDNAPPAYNEKN</sequence>
<dbReference type="EMBL" id="CAJVPL010004739">
    <property type="protein sequence ID" value="CAG8650792.1"/>
    <property type="molecule type" value="Genomic_DNA"/>
</dbReference>